<feature type="compositionally biased region" description="Basic residues" evidence="1">
    <location>
        <begin position="181"/>
        <end position="196"/>
    </location>
</feature>
<name>A0AAD7WJW1_9TELE</name>
<reference evidence="2" key="1">
    <citation type="journal article" date="2023" name="Science">
        <title>Genome structures resolve the early diversification of teleost fishes.</title>
        <authorList>
            <person name="Parey E."/>
            <person name="Louis A."/>
            <person name="Montfort J."/>
            <person name="Bouchez O."/>
            <person name="Roques C."/>
            <person name="Iampietro C."/>
            <person name="Lluch J."/>
            <person name="Castinel A."/>
            <person name="Donnadieu C."/>
            <person name="Desvignes T."/>
            <person name="Floi Bucao C."/>
            <person name="Jouanno E."/>
            <person name="Wen M."/>
            <person name="Mejri S."/>
            <person name="Dirks R."/>
            <person name="Jansen H."/>
            <person name="Henkel C."/>
            <person name="Chen W.J."/>
            <person name="Zahm M."/>
            <person name="Cabau C."/>
            <person name="Klopp C."/>
            <person name="Thompson A.W."/>
            <person name="Robinson-Rechavi M."/>
            <person name="Braasch I."/>
            <person name="Lecointre G."/>
            <person name="Bobe J."/>
            <person name="Postlethwait J.H."/>
            <person name="Berthelot C."/>
            <person name="Roest Crollius H."/>
            <person name="Guiguen Y."/>
        </authorList>
    </citation>
    <scope>NUCLEOTIDE SEQUENCE</scope>
    <source>
        <strain evidence="2">NC1722</strain>
    </source>
</reference>
<evidence type="ECO:0000313" key="3">
    <source>
        <dbReference type="Proteomes" id="UP001221898"/>
    </source>
</evidence>
<dbReference type="Proteomes" id="UP001221898">
    <property type="component" value="Unassembled WGS sequence"/>
</dbReference>
<feature type="region of interest" description="Disordered" evidence="1">
    <location>
        <begin position="1"/>
        <end position="23"/>
    </location>
</feature>
<accession>A0AAD7WJW1</accession>
<dbReference type="AlphaFoldDB" id="A0AAD7WJW1"/>
<evidence type="ECO:0000256" key="1">
    <source>
        <dbReference type="SAM" id="MobiDB-lite"/>
    </source>
</evidence>
<keyword evidence="3" id="KW-1185">Reference proteome</keyword>
<protein>
    <submittedName>
        <fullName evidence="2">Uncharacterized protein</fullName>
    </submittedName>
</protein>
<organism evidence="2 3">
    <name type="scientific">Aldrovandia affinis</name>
    <dbReference type="NCBI Taxonomy" id="143900"/>
    <lineage>
        <taxon>Eukaryota</taxon>
        <taxon>Metazoa</taxon>
        <taxon>Chordata</taxon>
        <taxon>Craniata</taxon>
        <taxon>Vertebrata</taxon>
        <taxon>Euteleostomi</taxon>
        <taxon>Actinopterygii</taxon>
        <taxon>Neopterygii</taxon>
        <taxon>Teleostei</taxon>
        <taxon>Notacanthiformes</taxon>
        <taxon>Halosauridae</taxon>
        <taxon>Aldrovandia</taxon>
    </lineage>
</organism>
<feature type="region of interest" description="Disordered" evidence="1">
    <location>
        <begin position="163"/>
        <end position="196"/>
    </location>
</feature>
<comment type="caution">
    <text evidence="2">The sequence shown here is derived from an EMBL/GenBank/DDBJ whole genome shotgun (WGS) entry which is preliminary data.</text>
</comment>
<sequence length="208" mass="23166">MTESTVHGAKPSAAGEGQEHSEVGEVKVVKVVTPCPSPPPPWVHRTPALSVAPGWTPGLLWIPDHNAQGETGLRFPAQAIHPSLLRFQQLWMLRAKLRLGRSGHHPPITHEPFASNTTAARLPPLAVFCNVETLRYPTYANGGTLSLARTQWELVVGDAHKRRRDSSRIPNVTTVRERRQTSGRKGNRVSPHRQRGSRGKFLLRWLYL</sequence>
<dbReference type="EMBL" id="JAINUG010000081">
    <property type="protein sequence ID" value="KAJ8399716.1"/>
    <property type="molecule type" value="Genomic_DNA"/>
</dbReference>
<gene>
    <name evidence="2" type="ORF">AAFF_G00408210</name>
</gene>
<proteinExistence type="predicted"/>
<evidence type="ECO:0000313" key="2">
    <source>
        <dbReference type="EMBL" id="KAJ8399716.1"/>
    </source>
</evidence>